<sequence length="84" mass="9715">MISKEETQKIKKVLGSKYSPVIIDRLNKRKITNAKSNPYSPESIQKIVTGKIENSRVELEIAKLVYETVEAKKKTEKEKKRLLK</sequence>
<evidence type="ECO:0000313" key="2">
    <source>
        <dbReference type="Proteomes" id="UP001059844"/>
    </source>
</evidence>
<keyword evidence="2" id="KW-1185">Reference proteome</keyword>
<dbReference type="EMBL" id="CP101751">
    <property type="protein sequence ID" value="UUC45558.1"/>
    <property type="molecule type" value="Genomic_DNA"/>
</dbReference>
<protein>
    <submittedName>
        <fullName evidence="1">Uncharacterized protein</fullName>
    </submittedName>
</protein>
<accession>A0ABY5IUW0</accession>
<proteinExistence type="predicted"/>
<organism evidence="1 2">
    <name type="scientific">Flavobacterium cerinum</name>
    <dbReference type="NCBI Taxonomy" id="2502784"/>
    <lineage>
        <taxon>Bacteria</taxon>
        <taxon>Pseudomonadati</taxon>
        <taxon>Bacteroidota</taxon>
        <taxon>Flavobacteriia</taxon>
        <taxon>Flavobacteriales</taxon>
        <taxon>Flavobacteriaceae</taxon>
        <taxon>Flavobacterium</taxon>
    </lineage>
</organism>
<dbReference type="Proteomes" id="UP001059844">
    <property type="component" value="Chromosome"/>
</dbReference>
<reference evidence="1" key="1">
    <citation type="submission" date="2022-07" db="EMBL/GenBank/DDBJ databases">
        <title>Isolation, identification, and degradation of a PFOSA degrading strain from sewage treatment plant.</title>
        <authorList>
            <person name="Zhang L."/>
            <person name="Huo Y."/>
        </authorList>
    </citation>
    <scope>NUCLEOTIDE SEQUENCE</scope>
    <source>
        <strain evidence="1">C1</strain>
    </source>
</reference>
<dbReference type="RefSeq" id="WP_256551251.1">
    <property type="nucleotide sequence ID" value="NZ_CP101751.1"/>
</dbReference>
<name>A0ABY5IUW0_9FLAO</name>
<evidence type="ECO:0000313" key="1">
    <source>
        <dbReference type="EMBL" id="UUC45558.1"/>
    </source>
</evidence>
<gene>
    <name evidence="1" type="ORF">NOX80_18300</name>
</gene>